<evidence type="ECO:0000313" key="3">
    <source>
        <dbReference type="Proteomes" id="UP000243207"/>
    </source>
</evidence>
<dbReference type="STRING" id="487184.SAMN05216421_1444"/>
<dbReference type="CDD" id="cd07067">
    <property type="entry name" value="HP_PGM_like"/>
    <property type="match status" value="1"/>
</dbReference>
<proteinExistence type="predicted"/>
<evidence type="ECO:0000256" key="1">
    <source>
        <dbReference type="ARBA" id="ARBA00022801"/>
    </source>
</evidence>
<dbReference type="InterPro" id="IPR029033">
    <property type="entry name" value="His_PPase_superfam"/>
</dbReference>
<dbReference type="SMART" id="SM00855">
    <property type="entry name" value="PGAM"/>
    <property type="match status" value="1"/>
</dbReference>
<dbReference type="InterPro" id="IPR013078">
    <property type="entry name" value="His_Pase_superF_clade-1"/>
</dbReference>
<dbReference type="RefSeq" id="WP_093392611.1">
    <property type="nucleotide sequence ID" value="NZ_LT629736.1"/>
</dbReference>
<dbReference type="AlphaFoldDB" id="A0A1H1RUT0"/>
<dbReference type="SUPFAM" id="SSF53254">
    <property type="entry name" value="Phosphoglycerate mutase-like"/>
    <property type="match status" value="1"/>
</dbReference>
<sequence length="234" mass="26574">MGSIYLIRHGQASLGAEDYDVLSPVGIKQSKLLGEYLNKLNVRFDRCYAGNMKRQIDTCHHALAQMADAPTREISIDTGFNEYRSDEVMHTYLPRILETQPDAKHFVENAGQHRKEFQKVFSQVITSWITDENCPADCQSWPQFVAGVRDGLKRVMEEAERGQTIAIFTSGGMITAAVQLITGMPATSAFELNWQIVNTSVSRLQYRRDKLSLASFNSQAHLDVHQRSEWVTYR</sequence>
<dbReference type="InterPro" id="IPR051021">
    <property type="entry name" value="Mito_Ser/Thr_phosphatase"/>
</dbReference>
<dbReference type="OrthoDB" id="280692at2"/>
<dbReference type="Gene3D" id="3.40.50.1240">
    <property type="entry name" value="Phosphoglycerate mutase-like"/>
    <property type="match status" value="1"/>
</dbReference>
<gene>
    <name evidence="2" type="ORF">SAMN05216421_1444</name>
</gene>
<dbReference type="EMBL" id="LT629736">
    <property type="protein sequence ID" value="SDS39405.1"/>
    <property type="molecule type" value="Genomic_DNA"/>
</dbReference>
<evidence type="ECO:0000313" key="2">
    <source>
        <dbReference type="EMBL" id="SDS39405.1"/>
    </source>
</evidence>
<name>A0A1H1RUT0_9GAMM</name>
<accession>A0A1H1RUT0</accession>
<dbReference type="Pfam" id="PF00300">
    <property type="entry name" value="His_Phos_1"/>
    <property type="match status" value="2"/>
</dbReference>
<keyword evidence="3" id="KW-1185">Reference proteome</keyword>
<protein>
    <submittedName>
        <fullName evidence="2">Broad specificity phosphatase PhoE</fullName>
    </submittedName>
</protein>
<reference evidence="3" key="1">
    <citation type="submission" date="2016-10" db="EMBL/GenBank/DDBJ databases">
        <authorList>
            <person name="Varghese N."/>
            <person name="Submissions S."/>
        </authorList>
    </citation>
    <scope>NUCLEOTIDE SEQUENCE [LARGE SCALE GENOMIC DNA]</scope>
    <source>
        <strain evidence="3">NRRL B-51270</strain>
    </source>
</reference>
<organism evidence="2 3">
    <name type="scientific">Halopseudomonas xinjiangensis</name>
    <dbReference type="NCBI Taxonomy" id="487184"/>
    <lineage>
        <taxon>Bacteria</taxon>
        <taxon>Pseudomonadati</taxon>
        <taxon>Pseudomonadota</taxon>
        <taxon>Gammaproteobacteria</taxon>
        <taxon>Pseudomonadales</taxon>
        <taxon>Pseudomonadaceae</taxon>
        <taxon>Halopseudomonas</taxon>
    </lineage>
</organism>
<dbReference type="Proteomes" id="UP000243207">
    <property type="component" value="Chromosome I"/>
</dbReference>
<dbReference type="PANTHER" id="PTHR20935:SF0">
    <property type="entry name" value="SERINE_THREONINE-PROTEIN PHOSPHATASE PGAM5, MITOCHONDRIAL"/>
    <property type="match status" value="1"/>
</dbReference>
<keyword evidence="1" id="KW-0378">Hydrolase</keyword>
<dbReference type="GO" id="GO:0016787">
    <property type="term" value="F:hydrolase activity"/>
    <property type="evidence" value="ECO:0007669"/>
    <property type="project" value="UniProtKB-KW"/>
</dbReference>
<dbReference type="PANTHER" id="PTHR20935">
    <property type="entry name" value="PHOSPHOGLYCERATE MUTASE-RELATED"/>
    <property type="match status" value="1"/>
</dbReference>